<dbReference type="Pfam" id="PF06042">
    <property type="entry name" value="NTP_transf_6"/>
    <property type="match status" value="1"/>
</dbReference>
<evidence type="ECO:0008006" key="3">
    <source>
        <dbReference type="Google" id="ProtNLM"/>
    </source>
</evidence>
<reference evidence="1 2" key="1">
    <citation type="submission" date="2017-06" db="EMBL/GenBank/DDBJ databases">
        <title>Origin of plasmid-mediated fosfomycin resistance gene fosA3.</title>
        <authorList>
            <person name="Ito R."/>
            <person name="Pacey M.P."/>
            <person name="Doi Y."/>
        </authorList>
    </citation>
    <scope>NUCLEOTIDE SEQUENCE [LARGE SCALE GENOMIC DNA]</scope>
    <source>
        <strain evidence="1 2">YDC799</strain>
    </source>
</reference>
<dbReference type="Proteomes" id="UP000197098">
    <property type="component" value="Chromosome"/>
</dbReference>
<dbReference type="InterPro" id="IPR009267">
    <property type="entry name" value="NTP_transf_6"/>
</dbReference>
<organism evidence="1 2">
    <name type="scientific">Kluyvera genomosp. 3</name>
    <dbReference type="NCBI Taxonomy" id="2774055"/>
    <lineage>
        <taxon>Bacteria</taxon>
        <taxon>Pseudomonadati</taxon>
        <taxon>Pseudomonadota</taxon>
        <taxon>Gammaproteobacteria</taxon>
        <taxon>Enterobacterales</taxon>
        <taxon>Enterobacteriaceae</taxon>
        <taxon>Kluyvera</taxon>
    </lineage>
</organism>
<proteinExistence type="predicted"/>
<name>A0A248KJA6_9ENTR</name>
<dbReference type="PANTHER" id="PTHR39166">
    <property type="entry name" value="BLL1166 PROTEIN"/>
    <property type="match status" value="1"/>
</dbReference>
<dbReference type="PANTHER" id="PTHR39166:SF1">
    <property type="entry name" value="BLL1166 PROTEIN"/>
    <property type="match status" value="1"/>
</dbReference>
<evidence type="ECO:0000313" key="1">
    <source>
        <dbReference type="EMBL" id="ASG63452.1"/>
    </source>
</evidence>
<dbReference type="AlphaFoldDB" id="A0A248KJA6"/>
<accession>A0A248KJA6</accession>
<dbReference type="EMBL" id="CP022114">
    <property type="protein sequence ID" value="ASG63452.1"/>
    <property type="molecule type" value="Genomic_DNA"/>
</dbReference>
<sequence>MDYSQALQALLSRDPLRMQALTAVHDLHLSDGWIGAGFVRDAVWAHLHGHPYPPMPADVDVVWFDDKQPSDAQDLEFEETLKRRNPTFNWSVKNQARMHQRNGDAPYHSTEHALGFWPETATAVAVRLAGTQGIEIVAPYGLEDLFELRLKPTPRFEHEKYSIFTDRVAEKRWLQRYPLLHIIKHSPKRRNSPLTPNGVDLNIIASVAFVFGRRNAPYQATSRQRRHKPFYRHPL</sequence>
<gene>
    <name evidence="1" type="ORF">CEW81_12965</name>
</gene>
<protein>
    <recommendedName>
        <fullName evidence="3">Nucleotidyltransferase family protein</fullName>
    </recommendedName>
</protein>
<evidence type="ECO:0000313" key="2">
    <source>
        <dbReference type="Proteomes" id="UP000197098"/>
    </source>
</evidence>